<dbReference type="Pfam" id="PF08436">
    <property type="entry name" value="DXP_redisom_C"/>
    <property type="match status" value="1"/>
</dbReference>
<dbReference type="EMBL" id="JACRSP010000001">
    <property type="protein sequence ID" value="MBC8535646.1"/>
    <property type="molecule type" value="Genomic_DNA"/>
</dbReference>
<evidence type="ECO:0000259" key="11">
    <source>
        <dbReference type="Pfam" id="PF08436"/>
    </source>
</evidence>
<keyword evidence="6 9" id="KW-0464">Manganese</keyword>
<comment type="function">
    <text evidence="9">Catalyzes the NADPH-dependent rearrangement and reduction of 1-deoxy-D-xylulose-5-phosphate (DXP) to 2-C-methyl-D-erythritol 4-phosphate (MEP).</text>
</comment>
<dbReference type="FunFam" id="3.40.50.720:FF:000045">
    <property type="entry name" value="1-deoxy-D-xylulose 5-phosphate reductoisomerase"/>
    <property type="match status" value="1"/>
</dbReference>
<dbReference type="InterPro" id="IPR013512">
    <property type="entry name" value="DXP_reductoisomerase_N"/>
</dbReference>
<dbReference type="InterPro" id="IPR026877">
    <property type="entry name" value="DXPR_C"/>
</dbReference>
<evidence type="ECO:0000256" key="8">
    <source>
        <dbReference type="ARBA" id="ARBA00048543"/>
    </source>
</evidence>
<dbReference type="NCBIfam" id="NF009114">
    <property type="entry name" value="PRK12464.1"/>
    <property type="match status" value="1"/>
</dbReference>
<dbReference type="Pfam" id="PF13288">
    <property type="entry name" value="DXPR_C"/>
    <property type="match status" value="1"/>
</dbReference>
<evidence type="ECO:0000313" key="14">
    <source>
        <dbReference type="Proteomes" id="UP000620366"/>
    </source>
</evidence>
<comment type="pathway">
    <text evidence="1 9">Isoprenoid biosynthesis; isopentenyl diphosphate biosynthesis via DXP pathway; isopentenyl diphosphate from 1-deoxy-D-xylulose 5-phosphate: step 1/6.</text>
</comment>
<dbReference type="SUPFAM" id="SSF69055">
    <property type="entry name" value="1-deoxy-D-xylulose-5-phosphate reductoisomerase, C-terminal domain"/>
    <property type="match status" value="1"/>
</dbReference>
<feature type="binding site" evidence="9">
    <location>
        <position position="15"/>
    </location>
    <ligand>
        <name>NADPH</name>
        <dbReference type="ChEBI" id="CHEBI:57783"/>
    </ligand>
</feature>
<feature type="binding site" evidence="9">
    <location>
        <position position="212"/>
    </location>
    <ligand>
        <name>1-deoxy-D-xylulose 5-phosphate</name>
        <dbReference type="ChEBI" id="CHEBI:57792"/>
    </ligand>
</feature>
<dbReference type="GO" id="GO:0070402">
    <property type="term" value="F:NADPH binding"/>
    <property type="evidence" value="ECO:0007669"/>
    <property type="project" value="InterPro"/>
</dbReference>
<dbReference type="Proteomes" id="UP000620366">
    <property type="component" value="Unassembled WGS sequence"/>
</dbReference>
<dbReference type="GO" id="GO:0051484">
    <property type="term" value="P:isopentenyl diphosphate biosynthetic process, methylerythritol 4-phosphate pathway involved in terpenoid biosynthetic process"/>
    <property type="evidence" value="ECO:0007669"/>
    <property type="project" value="UniProtKB-ARBA"/>
</dbReference>
<protein>
    <recommendedName>
        <fullName evidence="9">1-deoxy-D-xylulose 5-phosphate reductoisomerase</fullName>
        <shortName evidence="9">DXP reductoisomerase</shortName>
        <ecNumber evidence="9">1.1.1.267</ecNumber>
    </recommendedName>
    <alternativeName>
        <fullName evidence="9">1-deoxyxylulose-5-phosphate reductoisomerase</fullName>
    </alternativeName>
    <alternativeName>
        <fullName evidence="9">2-C-methyl-D-erythritol 4-phosphate synthase</fullName>
    </alternativeName>
</protein>
<evidence type="ECO:0000256" key="4">
    <source>
        <dbReference type="ARBA" id="ARBA00022857"/>
    </source>
</evidence>
<sequence>MRDHNLSVLGSTGSIGTQTLDVARRLQVPVCGLAAHSNIELLERQIREFRPVCAAVLQEEKAAELKERVRDLPTKILSGIDGVCAVATLPQATLVFTAIVGIAGLIPTLEAIRENKSLALANKETLVAGGSLVIPEVQRRGLELIPVDSEHSAIFQSLLGAKRPREELRKILLTASGGPFYGKTRQELSAVRREDALRHPNWSMGAKITVDSATLMNKGLEMIEAMWLFGVGMDQIEVVVHRESIIHSMVEFCDHAIIAQLGLPDMRVPIQFAITCPEREQTPGPGVDFAALGSLSFGRPDLETFRCLSHCIRAARMGGTMPAAVNGANEMAVSLFLRGKIDFLQIDELVGAVLDAHSPIETPTLRQILDADEWAREYVLTQYQVR</sequence>
<feature type="binding site" evidence="9">
    <location>
        <position position="217"/>
    </location>
    <ligand>
        <name>1-deoxy-D-xylulose 5-phosphate</name>
        <dbReference type="ChEBI" id="CHEBI:57792"/>
    </ligand>
</feature>
<keyword evidence="9" id="KW-0460">Magnesium</keyword>
<evidence type="ECO:0000256" key="7">
    <source>
        <dbReference type="ARBA" id="ARBA00023229"/>
    </source>
</evidence>
<dbReference type="Pfam" id="PF02670">
    <property type="entry name" value="DXP_reductoisom"/>
    <property type="match status" value="1"/>
</dbReference>
<comment type="caution">
    <text evidence="9">Lacks conserved residue(s) required for the propagation of feature annotation.</text>
</comment>
<comment type="cofactor">
    <cofactor evidence="9">
        <name>Mg(2+)</name>
        <dbReference type="ChEBI" id="CHEBI:18420"/>
    </cofactor>
    <cofactor evidence="9">
        <name>Mn(2+)</name>
        <dbReference type="ChEBI" id="CHEBI:29035"/>
    </cofactor>
</comment>
<feature type="binding site" evidence="9">
    <location>
        <position position="176"/>
    </location>
    <ligand>
        <name>1-deoxy-D-xylulose 5-phosphate</name>
        <dbReference type="ChEBI" id="CHEBI:57792"/>
    </ligand>
</feature>
<keyword evidence="4 9" id="KW-0521">NADP</keyword>
<dbReference type="EC" id="1.1.1.267" evidence="9"/>
<feature type="binding site" evidence="9">
    <location>
        <position position="218"/>
    </location>
    <ligand>
        <name>1-deoxy-D-xylulose 5-phosphate</name>
        <dbReference type="ChEBI" id="CHEBI:57792"/>
    </ligand>
</feature>
<evidence type="ECO:0000256" key="9">
    <source>
        <dbReference type="HAMAP-Rule" id="MF_00183"/>
    </source>
</evidence>
<dbReference type="PANTHER" id="PTHR30525">
    <property type="entry name" value="1-DEOXY-D-XYLULOSE 5-PHOSPHATE REDUCTOISOMERASE"/>
    <property type="match status" value="1"/>
</dbReference>
<dbReference type="Gene3D" id="1.10.1740.10">
    <property type="match status" value="1"/>
</dbReference>
<feature type="binding site" evidence="9">
    <location>
        <position position="149"/>
    </location>
    <ligand>
        <name>1-deoxy-D-xylulose 5-phosphate</name>
        <dbReference type="ChEBI" id="CHEBI:57792"/>
    </ligand>
</feature>
<evidence type="ECO:0000256" key="5">
    <source>
        <dbReference type="ARBA" id="ARBA00023002"/>
    </source>
</evidence>
<feature type="binding site" evidence="9">
    <location>
        <position position="123"/>
    </location>
    <ligand>
        <name>1-deoxy-D-xylulose 5-phosphate</name>
        <dbReference type="ChEBI" id="CHEBI:57792"/>
    </ligand>
</feature>
<dbReference type="AlphaFoldDB" id="A0A926DD49"/>
<dbReference type="SUPFAM" id="SSF51735">
    <property type="entry name" value="NAD(P)-binding Rossmann-fold domains"/>
    <property type="match status" value="1"/>
</dbReference>
<keyword evidence="7 9" id="KW-0414">Isoprene biosynthesis</keyword>
<proteinExistence type="inferred from homology"/>
<feature type="binding site" evidence="9">
    <location>
        <position position="148"/>
    </location>
    <ligand>
        <name>Mn(2+)</name>
        <dbReference type="ChEBI" id="CHEBI:29035"/>
    </ligand>
</feature>
<evidence type="ECO:0000259" key="12">
    <source>
        <dbReference type="Pfam" id="PF13288"/>
    </source>
</evidence>
<feature type="binding site" evidence="9">
    <location>
        <position position="122"/>
    </location>
    <ligand>
        <name>NADPH</name>
        <dbReference type="ChEBI" id="CHEBI:57783"/>
    </ligand>
</feature>
<evidence type="ECO:0000256" key="6">
    <source>
        <dbReference type="ARBA" id="ARBA00023211"/>
    </source>
</evidence>
<reference evidence="13" key="1">
    <citation type="submission" date="2020-08" db="EMBL/GenBank/DDBJ databases">
        <title>Genome public.</title>
        <authorList>
            <person name="Liu C."/>
            <person name="Sun Q."/>
        </authorList>
    </citation>
    <scope>NUCLEOTIDE SEQUENCE</scope>
    <source>
        <strain evidence="13">BX7</strain>
    </source>
</reference>
<evidence type="ECO:0000313" key="13">
    <source>
        <dbReference type="EMBL" id="MBC8535646.1"/>
    </source>
</evidence>
<dbReference type="SUPFAM" id="SSF55347">
    <property type="entry name" value="Glyceraldehyde-3-phosphate dehydrogenase-like, C-terminal domain"/>
    <property type="match status" value="1"/>
</dbReference>
<feature type="binding site" evidence="9">
    <location>
        <position position="14"/>
    </location>
    <ligand>
        <name>NADPH</name>
        <dbReference type="ChEBI" id="CHEBI:57783"/>
    </ligand>
</feature>
<name>A0A926DD49_9FIRM</name>
<feature type="binding site" evidence="9">
    <location>
        <position position="205"/>
    </location>
    <ligand>
        <name>NADPH</name>
        <dbReference type="ChEBI" id="CHEBI:57783"/>
    </ligand>
</feature>
<feature type="domain" description="1-deoxy-D-xylulose 5-phosphate reductoisomerase N-terminal" evidence="10">
    <location>
        <begin position="6"/>
        <end position="130"/>
    </location>
</feature>
<feature type="binding site" evidence="9">
    <location>
        <position position="150"/>
    </location>
    <ligand>
        <name>1-deoxy-D-xylulose 5-phosphate</name>
        <dbReference type="ChEBI" id="CHEBI:57792"/>
    </ligand>
</feature>
<feature type="binding site" evidence="9">
    <location>
        <position position="124"/>
    </location>
    <ligand>
        <name>NADPH</name>
        <dbReference type="ChEBI" id="CHEBI:57783"/>
    </ligand>
</feature>
<feature type="domain" description="DXP reductoisomerase C-terminal" evidence="12">
    <location>
        <begin position="261"/>
        <end position="378"/>
    </location>
</feature>
<dbReference type="InterPro" id="IPR013644">
    <property type="entry name" value="DXP_reductoisomerase_C"/>
</dbReference>
<feature type="binding site" evidence="9">
    <location>
        <position position="150"/>
    </location>
    <ligand>
        <name>Mn(2+)</name>
        <dbReference type="ChEBI" id="CHEBI:29035"/>
    </ligand>
</feature>
<comment type="catalytic activity">
    <reaction evidence="8">
        <text>2-C-methyl-D-erythritol 4-phosphate + NADP(+) = 1-deoxy-D-xylulose 5-phosphate + NADPH + H(+)</text>
        <dbReference type="Rhea" id="RHEA:13717"/>
        <dbReference type="ChEBI" id="CHEBI:15378"/>
        <dbReference type="ChEBI" id="CHEBI:57783"/>
        <dbReference type="ChEBI" id="CHEBI:57792"/>
        <dbReference type="ChEBI" id="CHEBI:58262"/>
        <dbReference type="ChEBI" id="CHEBI:58349"/>
        <dbReference type="EC" id="1.1.1.267"/>
    </reaction>
    <physiologicalReaction direction="right-to-left" evidence="8">
        <dbReference type="Rhea" id="RHEA:13719"/>
    </physiologicalReaction>
</comment>
<dbReference type="RefSeq" id="WP_249299376.1">
    <property type="nucleotide sequence ID" value="NZ_JACRSP010000001.1"/>
</dbReference>
<dbReference type="InterPro" id="IPR003821">
    <property type="entry name" value="DXP_reductoisomerase"/>
</dbReference>
<feature type="binding site" evidence="9">
    <location>
        <position position="199"/>
    </location>
    <ligand>
        <name>1-deoxy-D-xylulose 5-phosphate</name>
        <dbReference type="ChEBI" id="CHEBI:57792"/>
    </ligand>
</feature>
<feature type="binding site" evidence="9">
    <location>
        <position position="221"/>
    </location>
    <ligand>
        <name>1-deoxy-D-xylulose 5-phosphate</name>
        <dbReference type="ChEBI" id="CHEBI:57792"/>
    </ligand>
</feature>
<dbReference type="GO" id="GO:0030604">
    <property type="term" value="F:1-deoxy-D-xylulose-5-phosphate reductoisomerase activity"/>
    <property type="evidence" value="ECO:0007669"/>
    <property type="project" value="UniProtKB-UniRule"/>
</dbReference>
<accession>A0A926DD49</accession>
<dbReference type="GO" id="GO:0030145">
    <property type="term" value="F:manganese ion binding"/>
    <property type="evidence" value="ECO:0007669"/>
    <property type="project" value="TreeGrafter"/>
</dbReference>
<evidence type="ECO:0000256" key="3">
    <source>
        <dbReference type="ARBA" id="ARBA00022723"/>
    </source>
</evidence>
<comment type="similarity">
    <text evidence="2 9">Belongs to the DXR family.</text>
</comment>
<comment type="caution">
    <text evidence="13">The sequence shown here is derived from an EMBL/GenBank/DDBJ whole genome shotgun (WGS) entry which is preliminary data.</text>
</comment>
<dbReference type="PANTHER" id="PTHR30525:SF0">
    <property type="entry name" value="1-DEOXY-D-XYLULOSE 5-PHOSPHATE REDUCTOISOMERASE, CHLOROPLASTIC"/>
    <property type="match status" value="1"/>
</dbReference>
<keyword evidence="5 9" id="KW-0560">Oxidoreductase</keyword>
<evidence type="ECO:0000256" key="1">
    <source>
        <dbReference type="ARBA" id="ARBA00005094"/>
    </source>
</evidence>
<dbReference type="Gene3D" id="3.40.50.720">
    <property type="entry name" value="NAD(P)-binding Rossmann-like Domain"/>
    <property type="match status" value="1"/>
</dbReference>
<dbReference type="HAMAP" id="MF_00183">
    <property type="entry name" value="DXP_reductoisom"/>
    <property type="match status" value="1"/>
</dbReference>
<gene>
    <name evidence="9" type="primary">dxr</name>
    <name evidence="13" type="ORF">H8695_02935</name>
</gene>
<evidence type="ECO:0000259" key="10">
    <source>
        <dbReference type="Pfam" id="PF02670"/>
    </source>
</evidence>
<dbReference type="InterPro" id="IPR036291">
    <property type="entry name" value="NAD(P)-bd_dom_sf"/>
</dbReference>
<feature type="domain" description="1-deoxy-D-xylulose 5-phosphate reductoisomerase C-terminal" evidence="11">
    <location>
        <begin position="144"/>
        <end position="229"/>
    </location>
</feature>
<keyword evidence="14" id="KW-1185">Reference proteome</keyword>
<keyword evidence="3 9" id="KW-0479">Metal-binding</keyword>
<feature type="binding site" evidence="9">
    <location>
        <position position="13"/>
    </location>
    <ligand>
        <name>NADPH</name>
        <dbReference type="ChEBI" id="CHEBI:57783"/>
    </ligand>
</feature>
<feature type="binding site" evidence="9">
    <location>
        <position position="221"/>
    </location>
    <ligand>
        <name>Mn(2+)</name>
        <dbReference type="ChEBI" id="CHEBI:29035"/>
    </ligand>
</feature>
<feature type="binding site" evidence="9">
    <location>
        <position position="12"/>
    </location>
    <ligand>
        <name>NADPH</name>
        <dbReference type="ChEBI" id="CHEBI:57783"/>
    </ligand>
</feature>
<feature type="binding site" evidence="9">
    <location>
        <position position="38"/>
    </location>
    <ligand>
        <name>NADPH</name>
        <dbReference type="ChEBI" id="CHEBI:57783"/>
    </ligand>
</feature>
<dbReference type="PIRSF" id="PIRSF006205">
    <property type="entry name" value="Dxp_reductismrs"/>
    <property type="match status" value="1"/>
</dbReference>
<dbReference type="NCBIfam" id="TIGR00243">
    <property type="entry name" value="Dxr"/>
    <property type="match status" value="1"/>
</dbReference>
<dbReference type="InterPro" id="IPR036169">
    <property type="entry name" value="DXPR_C_sf"/>
</dbReference>
<organism evidence="13 14">
    <name type="scientific">Feifania hominis</name>
    <dbReference type="NCBI Taxonomy" id="2763660"/>
    <lineage>
        <taxon>Bacteria</taxon>
        <taxon>Bacillati</taxon>
        <taxon>Bacillota</taxon>
        <taxon>Clostridia</taxon>
        <taxon>Eubacteriales</taxon>
        <taxon>Feifaniaceae</taxon>
        <taxon>Feifania</taxon>
    </lineage>
</organism>
<evidence type="ECO:0000256" key="2">
    <source>
        <dbReference type="ARBA" id="ARBA00006825"/>
    </source>
</evidence>